<dbReference type="GO" id="GO:0071014">
    <property type="term" value="C:post-mRNA release spliceosomal complex"/>
    <property type="evidence" value="ECO:0007669"/>
    <property type="project" value="TreeGrafter"/>
</dbReference>
<comment type="similarity">
    <text evidence="1">Belongs to the CWC16 family.</text>
</comment>
<dbReference type="Proteomes" id="UP000594260">
    <property type="component" value="Unplaced"/>
</dbReference>
<dbReference type="PANTHER" id="PTHR12111">
    <property type="entry name" value="SPLICING FACTOR YJU2"/>
    <property type="match status" value="1"/>
</dbReference>
<name>A0A7M7J8B7_VARDE</name>
<accession>A0A7M7J8B7</accession>
<organism evidence="3 4">
    <name type="scientific">Varroa destructor</name>
    <name type="common">Honeybee mite</name>
    <dbReference type="NCBI Taxonomy" id="109461"/>
    <lineage>
        <taxon>Eukaryota</taxon>
        <taxon>Metazoa</taxon>
        <taxon>Ecdysozoa</taxon>
        <taxon>Arthropoda</taxon>
        <taxon>Chelicerata</taxon>
        <taxon>Arachnida</taxon>
        <taxon>Acari</taxon>
        <taxon>Parasitiformes</taxon>
        <taxon>Mesostigmata</taxon>
        <taxon>Gamasina</taxon>
        <taxon>Dermanyssoidea</taxon>
        <taxon>Varroidae</taxon>
        <taxon>Varroa</taxon>
    </lineage>
</organism>
<keyword evidence="2" id="KW-0175">Coiled coil</keyword>
<proteinExistence type="inferred from homology"/>
<dbReference type="GO" id="GO:0000398">
    <property type="term" value="P:mRNA splicing, via spliceosome"/>
    <property type="evidence" value="ECO:0007669"/>
    <property type="project" value="InterPro"/>
</dbReference>
<dbReference type="GeneID" id="111244644"/>
<protein>
    <recommendedName>
        <fullName evidence="5">Coiled-coil domain-containing protein 130</fullName>
    </recommendedName>
</protein>
<sequence>MADRKATNKYYPPDWDPSKGSINKYRNSHPLRERAKKLHLGILVIRFEMPYNIWCEGCKNHIGTGVRYNAEKTKVGMYYTTPVYKFRMKCHLCDNYIEMQTDPGNLDYKIISGASRQERRWDPTDNGQVVPEDKTVSKQLASDPMFKLDHLDEDAKKMKDLEPVMNNLEKFQKRRKDDYELNSILRRKFRKEKKERKELEQKDNLLKSKAALNIKLLPESAYDREVAQLLRLEAPMNVDQRRKQDRDNLMSRPIFELTESGSVRRKFSSLERQVLCSKARKTEVPMANQNLRQTVIKGVKKVYDFNDLNMPSTSHKVRRASEIIEDKVEVIEEETEDSKGKCVIKLHENSEKVETLPQNVSRIDKRTQKTALITSSLLSPTTFPSQPFEAELQTRGLASCSKQQGSIPLIAYSDSDQNDSD</sequence>
<evidence type="ECO:0000313" key="3">
    <source>
        <dbReference type="EnsemblMetazoa" id="XP_022647679"/>
    </source>
</evidence>
<dbReference type="OrthoDB" id="360327at2759"/>
<dbReference type="KEGG" id="vde:111244644"/>
<dbReference type="EnsemblMetazoa" id="XM_022791944">
    <property type="protein sequence ID" value="XP_022647679"/>
    <property type="gene ID" value="LOC111244644"/>
</dbReference>
<dbReference type="AlphaFoldDB" id="A0A7M7J8B7"/>
<evidence type="ECO:0000256" key="1">
    <source>
        <dbReference type="ARBA" id="ARBA00005595"/>
    </source>
</evidence>
<dbReference type="PANTHER" id="PTHR12111:SF2">
    <property type="entry name" value="SPLICING FACTOR YJU2B-RELATED"/>
    <property type="match status" value="1"/>
</dbReference>
<dbReference type="InParanoid" id="A0A7M7J8B7"/>
<evidence type="ECO:0000313" key="4">
    <source>
        <dbReference type="Proteomes" id="UP000594260"/>
    </source>
</evidence>
<feature type="coiled-coil region" evidence="2">
    <location>
        <begin position="182"/>
        <end position="209"/>
    </location>
</feature>
<dbReference type="InterPro" id="IPR007590">
    <property type="entry name" value="Saf4/Yju2"/>
</dbReference>
<dbReference type="RefSeq" id="XP_022647679.1">
    <property type="nucleotide sequence ID" value="XM_022791944.1"/>
</dbReference>
<dbReference type="GO" id="GO:0005684">
    <property type="term" value="C:U2-type spliceosomal complex"/>
    <property type="evidence" value="ECO:0007669"/>
    <property type="project" value="TreeGrafter"/>
</dbReference>
<keyword evidence="4" id="KW-1185">Reference proteome</keyword>
<evidence type="ECO:0008006" key="5">
    <source>
        <dbReference type="Google" id="ProtNLM"/>
    </source>
</evidence>
<dbReference type="Pfam" id="PF04502">
    <property type="entry name" value="Saf4_Yju2"/>
    <property type="match status" value="1"/>
</dbReference>
<dbReference type="FunCoup" id="A0A7M7J8B7">
    <property type="interactions" value="1158"/>
</dbReference>
<evidence type="ECO:0000256" key="2">
    <source>
        <dbReference type="SAM" id="Coils"/>
    </source>
</evidence>
<reference evidence="3" key="1">
    <citation type="submission" date="2021-01" db="UniProtKB">
        <authorList>
            <consortium name="EnsemblMetazoa"/>
        </authorList>
    </citation>
    <scope>IDENTIFICATION</scope>
</reference>